<dbReference type="GO" id="GO:0016787">
    <property type="term" value="F:hydrolase activity"/>
    <property type="evidence" value="ECO:0007669"/>
    <property type="project" value="UniProtKB-KW"/>
</dbReference>
<dbReference type="Gene3D" id="3.40.50.20">
    <property type="match status" value="1"/>
</dbReference>
<evidence type="ECO:0000313" key="4">
    <source>
        <dbReference type="Proteomes" id="UP001138961"/>
    </source>
</evidence>
<keyword evidence="3" id="KW-0378">Hydrolase</keyword>
<dbReference type="InterPro" id="IPR053174">
    <property type="entry name" value="LpxI"/>
</dbReference>
<reference evidence="3" key="1">
    <citation type="submission" date="2021-10" db="EMBL/GenBank/DDBJ databases">
        <title>Loktanella gaetbuli sp. nov., isolated from a tidal flat.</title>
        <authorList>
            <person name="Park S."/>
            <person name="Yoon J.-H."/>
        </authorList>
    </citation>
    <scope>NUCLEOTIDE SEQUENCE</scope>
    <source>
        <strain evidence="3">TSTF-M6</strain>
    </source>
</reference>
<dbReference type="InterPro" id="IPR041255">
    <property type="entry name" value="LpxI_N"/>
</dbReference>
<evidence type="ECO:0000259" key="2">
    <source>
        <dbReference type="Pfam" id="PF17930"/>
    </source>
</evidence>
<gene>
    <name evidence="3" type="primary">lpxI</name>
    <name evidence="3" type="ORF">LGQ03_00915</name>
</gene>
<dbReference type="PANTHER" id="PTHR39962:SF1">
    <property type="entry name" value="LPXI FAMILY PROTEIN"/>
    <property type="match status" value="1"/>
</dbReference>
<feature type="domain" description="LpxI C-terminal" evidence="1">
    <location>
        <begin position="129"/>
        <end position="252"/>
    </location>
</feature>
<dbReference type="Gene3D" id="3.40.140.80">
    <property type="match status" value="1"/>
</dbReference>
<comment type="caution">
    <text evidence="3">The sequence shown here is derived from an EMBL/GenBank/DDBJ whole genome shotgun (WGS) entry which is preliminary data.</text>
</comment>
<dbReference type="InterPro" id="IPR010415">
    <property type="entry name" value="LpxI_C"/>
</dbReference>
<feature type="domain" description="LpxI N-terminal" evidence="2">
    <location>
        <begin position="3"/>
        <end position="125"/>
    </location>
</feature>
<dbReference type="InterPro" id="IPR043167">
    <property type="entry name" value="LpxI_C_sf"/>
</dbReference>
<keyword evidence="4" id="KW-1185">Reference proteome</keyword>
<name>A0ABS8BPZ5_9RHOB</name>
<accession>A0ABS8BPZ5</accession>
<evidence type="ECO:0000259" key="1">
    <source>
        <dbReference type="Pfam" id="PF06230"/>
    </source>
</evidence>
<dbReference type="RefSeq" id="WP_226746884.1">
    <property type="nucleotide sequence ID" value="NZ_JAJATZ010000001.1"/>
</dbReference>
<dbReference type="EMBL" id="JAJATZ010000001">
    <property type="protein sequence ID" value="MCB5197792.1"/>
    <property type="molecule type" value="Genomic_DNA"/>
</dbReference>
<organism evidence="3 4">
    <name type="scientific">Loktanella gaetbuli</name>
    <dbReference type="NCBI Taxonomy" id="2881335"/>
    <lineage>
        <taxon>Bacteria</taxon>
        <taxon>Pseudomonadati</taxon>
        <taxon>Pseudomonadota</taxon>
        <taxon>Alphaproteobacteria</taxon>
        <taxon>Rhodobacterales</taxon>
        <taxon>Roseobacteraceae</taxon>
        <taxon>Loktanella</taxon>
    </lineage>
</organism>
<dbReference type="Pfam" id="PF17930">
    <property type="entry name" value="LpxI_N"/>
    <property type="match status" value="1"/>
</dbReference>
<proteinExistence type="predicted"/>
<dbReference type="Pfam" id="PF06230">
    <property type="entry name" value="LpxI_C"/>
    <property type="match status" value="1"/>
</dbReference>
<dbReference type="PANTHER" id="PTHR39962">
    <property type="entry name" value="BLL4848 PROTEIN"/>
    <property type="match status" value="1"/>
</dbReference>
<dbReference type="Proteomes" id="UP001138961">
    <property type="component" value="Unassembled WGS sequence"/>
</dbReference>
<sequence length="260" mass="27949">MTLALIAGAGDLPVALLDRLPARPLVCALEEAEPHVPVDLWFRLERLGGFLRDLRARGVTQVCMAGGIQRPGIAWRHFDWPTVRLLPVMLRALSKGDDGALRTFIAVLENHGLRVVAAHDIVPGLLPAAGVLTVTQPGPPHRSDALVGDRCLHDMGRRDSGQACIVRDGRIVDEEDRRGTDALIGRNPGRGGILFKGPKPDQDRRADLPVIGPGTARGVIAAGLDGIVIEAGGVMVLDRDAVIATLDATQKFLWVREVTR</sequence>
<evidence type="ECO:0000313" key="3">
    <source>
        <dbReference type="EMBL" id="MCB5197792.1"/>
    </source>
</evidence>
<dbReference type="EC" id="3.6.1.54" evidence="3"/>
<protein>
    <submittedName>
        <fullName evidence="3">UDP-2,3-diacylglucosamine diphosphatase LpxI</fullName>
        <ecNumber evidence="3">3.6.1.54</ecNumber>
    </submittedName>
</protein>